<feature type="domain" description="MsrB" evidence="9">
    <location>
        <begin position="48"/>
        <end position="169"/>
    </location>
</feature>
<protein>
    <recommendedName>
        <fullName evidence="3">peptide-methionine (R)-S-oxide reductase</fullName>
        <ecNumber evidence="3">1.8.4.12</ecNumber>
    </recommendedName>
</protein>
<evidence type="ECO:0000313" key="10">
    <source>
        <dbReference type="EMBL" id="QBP09396.1"/>
    </source>
</evidence>
<dbReference type="NCBIfam" id="TIGR00357">
    <property type="entry name" value="peptide-methionine (R)-S-oxide reductase MsrB"/>
    <property type="match status" value="1"/>
</dbReference>
<comment type="similarity">
    <text evidence="2">Belongs to the MsrB Met sulfoxide reductase family.</text>
</comment>
<comment type="catalytic activity">
    <reaction evidence="7">
        <text>L-methionyl-[protein] + [thioredoxin]-disulfide + H2O = L-methionyl-(R)-S-oxide-[protein] + [thioredoxin]-dithiol</text>
        <dbReference type="Rhea" id="RHEA:24164"/>
        <dbReference type="Rhea" id="RHEA-COMP:10698"/>
        <dbReference type="Rhea" id="RHEA-COMP:10700"/>
        <dbReference type="Rhea" id="RHEA-COMP:12313"/>
        <dbReference type="Rhea" id="RHEA-COMP:12314"/>
        <dbReference type="ChEBI" id="CHEBI:15377"/>
        <dbReference type="ChEBI" id="CHEBI:16044"/>
        <dbReference type="ChEBI" id="CHEBI:29950"/>
        <dbReference type="ChEBI" id="CHEBI:45764"/>
        <dbReference type="ChEBI" id="CHEBI:50058"/>
        <dbReference type="EC" id="1.8.4.12"/>
    </reaction>
</comment>
<gene>
    <name evidence="10" type="primary">msrB</name>
    <name evidence="10" type="ORF">DDF84_006310</name>
</gene>
<keyword evidence="4" id="KW-0479">Metal-binding</keyword>
<name>A0A482IN77_9BURK</name>
<dbReference type="OrthoDB" id="9785497at2"/>
<dbReference type="SUPFAM" id="SSF51316">
    <property type="entry name" value="Mss4-like"/>
    <property type="match status" value="1"/>
</dbReference>
<accession>A0A482IN77</accession>
<evidence type="ECO:0000256" key="2">
    <source>
        <dbReference type="ARBA" id="ARBA00007174"/>
    </source>
</evidence>
<evidence type="ECO:0000256" key="7">
    <source>
        <dbReference type="ARBA" id="ARBA00048488"/>
    </source>
</evidence>
<feature type="chain" id="PRO_5019857009" description="peptide-methionine (R)-S-oxide reductase" evidence="8">
    <location>
        <begin position="35"/>
        <end position="171"/>
    </location>
</feature>
<dbReference type="AlphaFoldDB" id="A0A482IN77"/>
<dbReference type="EC" id="1.8.4.12" evidence="3"/>
<dbReference type="Gene3D" id="2.170.150.20">
    <property type="entry name" value="Peptide methionine sulfoxide reductase"/>
    <property type="match status" value="1"/>
</dbReference>
<dbReference type="GO" id="GO:0030091">
    <property type="term" value="P:protein repair"/>
    <property type="evidence" value="ECO:0007669"/>
    <property type="project" value="InterPro"/>
</dbReference>
<evidence type="ECO:0000313" key="11">
    <source>
        <dbReference type="Proteomes" id="UP000253772"/>
    </source>
</evidence>
<evidence type="ECO:0000256" key="8">
    <source>
        <dbReference type="SAM" id="SignalP"/>
    </source>
</evidence>
<evidence type="ECO:0000256" key="4">
    <source>
        <dbReference type="ARBA" id="ARBA00022723"/>
    </source>
</evidence>
<evidence type="ECO:0000256" key="5">
    <source>
        <dbReference type="ARBA" id="ARBA00022833"/>
    </source>
</evidence>
<evidence type="ECO:0000256" key="1">
    <source>
        <dbReference type="ARBA" id="ARBA00001947"/>
    </source>
</evidence>
<dbReference type="Pfam" id="PF01641">
    <property type="entry name" value="SelR"/>
    <property type="match status" value="1"/>
</dbReference>
<dbReference type="GO" id="GO:0046872">
    <property type="term" value="F:metal ion binding"/>
    <property type="evidence" value="ECO:0007669"/>
    <property type="project" value="UniProtKB-KW"/>
</dbReference>
<dbReference type="GO" id="GO:0033743">
    <property type="term" value="F:peptide-methionine (R)-S-oxide reductase activity"/>
    <property type="evidence" value="ECO:0007669"/>
    <property type="project" value="UniProtKB-EC"/>
</dbReference>
<dbReference type="InterPro" id="IPR011057">
    <property type="entry name" value="Mss4-like_sf"/>
</dbReference>
<dbReference type="Proteomes" id="UP000253772">
    <property type="component" value="Chromosome c1"/>
</dbReference>
<evidence type="ECO:0000256" key="3">
    <source>
        <dbReference type="ARBA" id="ARBA00012499"/>
    </source>
</evidence>
<proteinExistence type="inferred from homology"/>
<organism evidence="10 11">
    <name type="scientific">Cupriavidus metallidurans</name>
    <dbReference type="NCBI Taxonomy" id="119219"/>
    <lineage>
        <taxon>Bacteria</taxon>
        <taxon>Pseudomonadati</taxon>
        <taxon>Pseudomonadota</taxon>
        <taxon>Betaproteobacteria</taxon>
        <taxon>Burkholderiales</taxon>
        <taxon>Burkholderiaceae</taxon>
        <taxon>Cupriavidus</taxon>
    </lineage>
</organism>
<comment type="cofactor">
    <cofactor evidence="1">
        <name>Zn(2+)</name>
        <dbReference type="ChEBI" id="CHEBI:29105"/>
    </cofactor>
</comment>
<dbReference type="InterPro" id="IPR006311">
    <property type="entry name" value="TAT_signal"/>
</dbReference>
<dbReference type="RefSeq" id="WP_017512831.1">
    <property type="nucleotide sequence ID" value="NZ_CP037900.1"/>
</dbReference>
<feature type="signal peptide" evidence="8">
    <location>
        <begin position="1"/>
        <end position="34"/>
    </location>
</feature>
<dbReference type="PROSITE" id="PS51318">
    <property type="entry name" value="TAT"/>
    <property type="match status" value="1"/>
</dbReference>
<keyword evidence="8" id="KW-0732">Signal</keyword>
<evidence type="ECO:0000256" key="6">
    <source>
        <dbReference type="ARBA" id="ARBA00023002"/>
    </source>
</evidence>
<dbReference type="PROSITE" id="PS51790">
    <property type="entry name" value="MSRB"/>
    <property type="match status" value="1"/>
</dbReference>
<evidence type="ECO:0000259" key="9">
    <source>
        <dbReference type="PROSITE" id="PS51790"/>
    </source>
</evidence>
<dbReference type="GO" id="GO:0006979">
    <property type="term" value="P:response to oxidative stress"/>
    <property type="evidence" value="ECO:0007669"/>
    <property type="project" value="InterPro"/>
</dbReference>
<dbReference type="PANTHER" id="PTHR10173">
    <property type="entry name" value="METHIONINE SULFOXIDE REDUCTASE"/>
    <property type="match status" value="1"/>
</dbReference>
<dbReference type="PANTHER" id="PTHR10173:SF57">
    <property type="entry name" value="PEPTIDE-METHIONINE (R)-S-OXIDE REDUCTASE"/>
    <property type="match status" value="1"/>
</dbReference>
<dbReference type="EMBL" id="CP037900">
    <property type="protein sequence ID" value="QBP09396.1"/>
    <property type="molecule type" value="Genomic_DNA"/>
</dbReference>
<keyword evidence="6 10" id="KW-0560">Oxidoreductase</keyword>
<keyword evidence="5" id="KW-0862">Zinc</keyword>
<dbReference type="FunFam" id="2.170.150.20:FF:000001">
    <property type="entry name" value="Peptide methionine sulfoxide reductase MsrB"/>
    <property type="match status" value="1"/>
</dbReference>
<sequence>MRITRRFLLSGGSLTATLAAIGGWRLLAAGNANAAGAGAQSFEVTLSDEAWRQKLTPAQYTVLRHEGTERPFSSPLNDEHRKGVFSCAGCQLDLFSSSTKFDSGTGWPSFWAPLANAVGTTEDRTFGMARTAVHCRRCGGHLGHVFDDGPKPTGLRYCMNGVAMTFRPASA</sequence>
<dbReference type="InterPro" id="IPR002579">
    <property type="entry name" value="Met_Sox_Rdtase_MsrB_dom"/>
</dbReference>
<reference evidence="10 11" key="1">
    <citation type="submission" date="2019-03" db="EMBL/GenBank/DDBJ databases">
        <title>Comparative insights into the high quality Complete genome sequence of highly metal resistant Cupriavidus metallidurans strain BS1 isolated from a gold-copper mine.</title>
        <authorList>
            <person name="Mazhar H.S."/>
            <person name="Rensing C."/>
        </authorList>
    </citation>
    <scope>NUCLEOTIDE SEQUENCE [LARGE SCALE GENOMIC DNA]</scope>
    <source>
        <strain evidence="10 11">BS1</strain>
    </source>
</reference>
<dbReference type="GO" id="GO:0005737">
    <property type="term" value="C:cytoplasm"/>
    <property type="evidence" value="ECO:0007669"/>
    <property type="project" value="TreeGrafter"/>
</dbReference>
<dbReference type="InterPro" id="IPR028427">
    <property type="entry name" value="Met_Sox_Rdtase_MsrB"/>
</dbReference>